<name>A0A1V9FJN3_9BACT</name>
<dbReference type="UniPathway" id="UPA00251">
    <property type="reaction ID" value="UER00323"/>
</dbReference>
<feature type="binding site" evidence="15">
    <location>
        <position position="173"/>
    </location>
    <ligand>
        <name>S-adenosyl-L-methionine</name>
        <dbReference type="ChEBI" id="CHEBI:59789"/>
        <label>2</label>
    </ligand>
</feature>
<dbReference type="CDD" id="cd01335">
    <property type="entry name" value="Radical_SAM"/>
    <property type="match status" value="1"/>
</dbReference>
<dbReference type="GO" id="GO:0051989">
    <property type="term" value="F:coproporphyrinogen dehydrogenase activity"/>
    <property type="evidence" value="ECO:0007669"/>
    <property type="project" value="UniProtKB-EC"/>
</dbReference>
<dbReference type="GO" id="GO:0046872">
    <property type="term" value="F:metal ion binding"/>
    <property type="evidence" value="ECO:0007669"/>
    <property type="project" value="UniProtKB-KW"/>
</dbReference>
<evidence type="ECO:0000313" key="19">
    <source>
        <dbReference type="Proteomes" id="UP000192276"/>
    </source>
</evidence>
<dbReference type="InterPro" id="IPR004558">
    <property type="entry name" value="Coprogen_oxidase_HemN"/>
</dbReference>
<dbReference type="Pfam" id="PF04055">
    <property type="entry name" value="Radical_SAM"/>
    <property type="match status" value="1"/>
</dbReference>
<feature type="binding site" evidence="16">
    <location>
        <position position="66"/>
    </location>
    <ligand>
        <name>[4Fe-4S] cluster</name>
        <dbReference type="ChEBI" id="CHEBI:49883"/>
        <note>4Fe-4S-S-AdoMet</note>
    </ligand>
</feature>
<dbReference type="GO" id="GO:0051539">
    <property type="term" value="F:4 iron, 4 sulfur cluster binding"/>
    <property type="evidence" value="ECO:0007669"/>
    <property type="project" value="UniProtKB-KW"/>
</dbReference>
<dbReference type="SUPFAM" id="SSF102114">
    <property type="entry name" value="Radical SAM enzymes"/>
    <property type="match status" value="1"/>
</dbReference>
<keyword evidence="12 14" id="KW-0627">Porphyrin biosynthesis</keyword>
<evidence type="ECO:0000256" key="3">
    <source>
        <dbReference type="ARBA" id="ARBA00005493"/>
    </source>
</evidence>
<organism evidence="18 19">
    <name type="scientific">Niastella populi</name>
    <dbReference type="NCBI Taxonomy" id="550983"/>
    <lineage>
        <taxon>Bacteria</taxon>
        <taxon>Pseudomonadati</taxon>
        <taxon>Bacteroidota</taxon>
        <taxon>Chitinophagia</taxon>
        <taxon>Chitinophagales</taxon>
        <taxon>Chitinophagaceae</taxon>
        <taxon>Niastella</taxon>
    </lineage>
</organism>
<evidence type="ECO:0000256" key="2">
    <source>
        <dbReference type="ARBA" id="ARBA00004785"/>
    </source>
</evidence>
<comment type="similarity">
    <text evidence="3 14">Belongs to the anaerobic coproporphyrinogen-III oxidase family.</text>
</comment>
<comment type="subunit">
    <text evidence="4">Monomer.</text>
</comment>
<comment type="subcellular location">
    <subcellularLocation>
        <location evidence="1 14">Cytoplasm</location>
    </subcellularLocation>
</comment>
<dbReference type="Gene3D" id="1.10.10.920">
    <property type="match status" value="1"/>
</dbReference>
<keyword evidence="7 14" id="KW-0949">S-adenosyl-L-methionine</keyword>
<dbReference type="Gene3D" id="3.20.20.70">
    <property type="entry name" value="Aldolase class I"/>
    <property type="match status" value="1"/>
</dbReference>
<evidence type="ECO:0000256" key="15">
    <source>
        <dbReference type="PIRSR" id="PIRSR000167-1"/>
    </source>
</evidence>
<evidence type="ECO:0000256" key="16">
    <source>
        <dbReference type="PIRSR" id="PIRSR000167-2"/>
    </source>
</evidence>
<dbReference type="STRING" id="550983.A4R26_03725"/>
<keyword evidence="11 14" id="KW-0411">Iron-sulfur</keyword>
<keyword evidence="5 14" id="KW-0004">4Fe-4S</keyword>
<evidence type="ECO:0000256" key="6">
    <source>
        <dbReference type="ARBA" id="ARBA00022490"/>
    </source>
</evidence>
<feature type="binding site" evidence="15">
    <location>
        <position position="185"/>
    </location>
    <ligand>
        <name>S-adenosyl-L-methionine</name>
        <dbReference type="ChEBI" id="CHEBI:59789"/>
        <label>2</label>
    </ligand>
</feature>
<dbReference type="OrthoDB" id="9808022at2"/>
<feature type="binding site" evidence="16">
    <location>
        <position position="69"/>
    </location>
    <ligand>
        <name>[4Fe-4S] cluster</name>
        <dbReference type="ChEBI" id="CHEBI:49883"/>
        <note>4Fe-4S-S-AdoMet</note>
    </ligand>
</feature>
<feature type="binding site" evidence="15">
    <location>
        <position position="210"/>
    </location>
    <ligand>
        <name>S-adenosyl-L-methionine</name>
        <dbReference type="ChEBI" id="CHEBI:59789"/>
        <label>2</label>
    </ligand>
</feature>
<feature type="binding site" evidence="15">
    <location>
        <begin position="114"/>
        <end position="115"/>
    </location>
    <ligand>
        <name>S-adenosyl-L-methionine</name>
        <dbReference type="ChEBI" id="CHEBI:59789"/>
        <label>2</label>
    </ligand>
</feature>
<evidence type="ECO:0000256" key="12">
    <source>
        <dbReference type="ARBA" id="ARBA00023244"/>
    </source>
</evidence>
<feature type="binding site" evidence="15">
    <location>
        <position position="146"/>
    </location>
    <ligand>
        <name>S-adenosyl-L-methionine</name>
        <dbReference type="ChEBI" id="CHEBI:59789"/>
        <label>1</label>
    </ligand>
</feature>
<dbReference type="PIRSF" id="PIRSF000167">
    <property type="entry name" value="HemN"/>
    <property type="match status" value="1"/>
</dbReference>
<evidence type="ECO:0000256" key="4">
    <source>
        <dbReference type="ARBA" id="ARBA00011245"/>
    </source>
</evidence>
<keyword evidence="9 14" id="KW-0560">Oxidoreductase</keyword>
<evidence type="ECO:0000256" key="14">
    <source>
        <dbReference type="PIRNR" id="PIRNR000167"/>
    </source>
</evidence>
<sequence>MTIDPALLHKYNVPVPRYTSYPTVPCWNDHIDTTEWARMFQHQFTEQNRRNGISLYLHLPFCESLCTYCGCNKKITTNHSVEDEYLQAIITEWLLYHQLMNEKPVIREMHLGGGTPTFFSPQNLEKLINAITSYAIIHPDHEFSIEGHPNNTTQQHLETLFRLGFRRISFGVQDNDPAVQRIINRIQPFENVQRVTQQARAIGFTAVNFDLIYGLPLQTVASIEKSILQTLQLKPDRVAFYSYAHVPWTSRGQRLFDENDLPGAALKMELYQTGRRLFIDHGYTDIGMDHFALPGDALHTAWQQGTLHRNFMGYTTQHSGLLLGLGVSAISDAGIAFAQNHKTLHDYYRCLTATTAANPAENVDHSFTERAHVSSVESLTLPVAKGYFLSKEDEAFRAYIMDVICRGAATFHAEHLPVLKQYTFPQLALLEADELITWNETGLQVMERGRHFLRNICKAFDLHLLRREATTINPLFSKAI</sequence>
<dbReference type="PROSITE" id="PS51918">
    <property type="entry name" value="RADICAL_SAM"/>
    <property type="match status" value="1"/>
</dbReference>
<dbReference type="GO" id="GO:0006782">
    <property type="term" value="P:protoporphyrinogen IX biosynthetic process"/>
    <property type="evidence" value="ECO:0007669"/>
    <property type="project" value="UniProtKB-UniPathway"/>
</dbReference>
<proteinExistence type="inferred from homology"/>
<dbReference type="EMBL" id="LWBP01000188">
    <property type="protein sequence ID" value="OQP58574.1"/>
    <property type="molecule type" value="Genomic_DNA"/>
</dbReference>
<keyword evidence="19" id="KW-1185">Reference proteome</keyword>
<feature type="binding site" evidence="15">
    <location>
        <position position="113"/>
    </location>
    <ligand>
        <name>S-adenosyl-L-methionine</name>
        <dbReference type="ChEBI" id="CHEBI:59789"/>
        <label>1</label>
    </ligand>
</feature>
<accession>A0A1V9FJN3</accession>
<gene>
    <name evidence="18" type="ORF">A4R26_03725</name>
</gene>
<dbReference type="EC" id="1.3.98.3" evidence="14"/>
<keyword evidence="6 14" id="KW-0963">Cytoplasm</keyword>
<protein>
    <recommendedName>
        <fullName evidence="14">Coproporphyrinogen-III oxidase</fullName>
        <ecNumber evidence="14">1.3.98.3</ecNumber>
    </recommendedName>
</protein>
<dbReference type="SFLD" id="SFLDS00029">
    <property type="entry name" value="Radical_SAM"/>
    <property type="match status" value="1"/>
</dbReference>
<dbReference type="InterPro" id="IPR007197">
    <property type="entry name" value="rSAM"/>
</dbReference>
<comment type="pathway">
    <text evidence="2 14">Porphyrin-containing compound metabolism; protoporphyrin-IX biosynthesis; protoporphyrinogen-IX from coproporphyrinogen-III (AdoMet route): step 1/1.</text>
</comment>
<feature type="binding site" evidence="15">
    <location>
        <position position="244"/>
    </location>
    <ligand>
        <name>S-adenosyl-L-methionine</name>
        <dbReference type="ChEBI" id="CHEBI:59789"/>
        <label>2</label>
    </ligand>
</feature>
<dbReference type="NCBIfam" id="TIGR00538">
    <property type="entry name" value="hemN"/>
    <property type="match status" value="1"/>
</dbReference>
<dbReference type="InterPro" id="IPR058240">
    <property type="entry name" value="rSAM_sf"/>
</dbReference>
<reference evidence="19" key="1">
    <citation type="submission" date="2016-04" db="EMBL/GenBank/DDBJ databases">
        <authorList>
            <person name="Chen L."/>
            <person name="Zhuang W."/>
            <person name="Wang G."/>
        </authorList>
    </citation>
    <scope>NUCLEOTIDE SEQUENCE [LARGE SCALE GENOMIC DNA]</scope>
    <source>
        <strain evidence="19">208</strain>
    </source>
</reference>
<comment type="cofactor">
    <cofactor evidence="14 16">
        <name>[4Fe-4S] cluster</name>
        <dbReference type="ChEBI" id="CHEBI:49883"/>
    </cofactor>
    <text evidence="14 16">Binds 1 [4Fe-4S] cluster. The cluster is coordinated with 3 cysteines and an exchangeable S-adenosyl-L-methionine.</text>
</comment>
<feature type="binding site" evidence="16">
    <location>
        <position position="62"/>
    </location>
    <ligand>
        <name>[4Fe-4S] cluster</name>
        <dbReference type="ChEBI" id="CHEBI:49883"/>
        <note>4Fe-4S-S-AdoMet</note>
    </ligand>
</feature>
<dbReference type="InterPro" id="IPR013785">
    <property type="entry name" value="Aldolase_TIM"/>
</dbReference>
<dbReference type="RefSeq" id="WP_081166057.1">
    <property type="nucleotide sequence ID" value="NZ_LWBP01000188.1"/>
</dbReference>
<keyword evidence="10 14" id="KW-0408">Iron</keyword>
<evidence type="ECO:0000256" key="1">
    <source>
        <dbReference type="ARBA" id="ARBA00004496"/>
    </source>
</evidence>
<feature type="binding site" evidence="15">
    <location>
        <position position="56"/>
    </location>
    <ligand>
        <name>S-adenosyl-L-methionine</name>
        <dbReference type="ChEBI" id="CHEBI:59789"/>
        <label>1</label>
    </ligand>
</feature>
<evidence type="ECO:0000259" key="17">
    <source>
        <dbReference type="PROSITE" id="PS51918"/>
    </source>
</evidence>
<feature type="domain" description="Radical SAM core" evidence="17">
    <location>
        <begin position="47"/>
        <end position="284"/>
    </location>
</feature>
<feature type="binding site" evidence="15">
    <location>
        <position position="330"/>
    </location>
    <ligand>
        <name>S-adenosyl-L-methionine</name>
        <dbReference type="ChEBI" id="CHEBI:59789"/>
        <label>1</label>
    </ligand>
</feature>
<dbReference type="Proteomes" id="UP000192276">
    <property type="component" value="Unassembled WGS sequence"/>
</dbReference>
<evidence type="ECO:0000256" key="13">
    <source>
        <dbReference type="ARBA" id="ARBA00048321"/>
    </source>
</evidence>
<evidence type="ECO:0000313" key="18">
    <source>
        <dbReference type="EMBL" id="OQP58574.1"/>
    </source>
</evidence>
<dbReference type="PANTHER" id="PTHR13932">
    <property type="entry name" value="COPROPORPHYRINIGEN III OXIDASE"/>
    <property type="match status" value="1"/>
</dbReference>
<evidence type="ECO:0000256" key="11">
    <source>
        <dbReference type="ARBA" id="ARBA00023014"/>
    </source>
</evidence>
<dbReference type="GO" id="GO:0005737">
    <property type="term" value="C:cytoplasm"/>
    <property type="evidence" value="ECO:0007669"/>
    <property type="project" value="UniProtKB-SubCell"/>
</dbReference>
<dbReference type="GO" id="GO:0004109">
    <property type="term" value="F:coproporphyrinogen oxidase activity"/>
    <property type="evidence" value="ECO:0007669"/>
    <property type="project" value="InterPro"/>
</dbReference>
<evidence type="ECO:0000256" key="10">
    <source>
        <dbReference type="ARBA" id="ARBA00023004"/>
    </source>
</evidence>
<comment type="caution">
    <text evidence="18">The sequence shown here is derived from an EMBL/GenBank/DDBJ whole genome shotgun (WGS) entry which is preliminary data.</text>
</comment>
<dbReference type="InterPro" id="IPR034505">
    <property type="entry name" value="Coproporphyrinogen-III_oxidase"/>
</dbReference>
<dbReference type="InterPro" id="IPR006638">
    <property type="entry name" value="Elp3/MiaA/NifB-like_rSAM"/>
</dbReference>
<evidence type="ECO:0000256" key="9">
    <source>
        <dbReference type="ARBA" id="ARBA00023002"/>
    </source>
</evidence>
<comment type="catalytic activity">
    <reaction evidence="13 14">
        <text>coproporphyrinogen III + 2 S-adenosyl-L-methionine = protoporphyrinogen IX + 2 5'-deoxyadenosine + 2 L-methionine + 2 CO2</text>
        <dbReference type="Rhea" id="RHEA:15425"/>
        <dbReference type="ChEBI" id="CHEBI:16526"/>
        <dbReference type="ChEBI" id="CHEBI:17319"/>
        <dbReference type="ChEBI" id="CHEBI:57307"/>
        <dbReference type="ChEBI" id="CHEBI:57309"/>
        <dbReference type="ChEBI" id="CHEBI:57844"/>
        <dbReference type="ChEBI" id="CHEBI:59789"/>
        <dbReference type="EC" id="1.3.98.3"/>
    </reaction>
</comment>
<evidence type="ECO:0000256" key="7">
    <source>
        <dbReference type="ARBA" id="ARBA00022691"/>
    </source>
</evidence>
<evidence type="ECO:0000256" key="8">
    <source>
        <dbReference type="ARBA" id="ARBA00022723"/>
    </source>
</evidence>
<dbReference type="SFLD" id="SFLDG01065">
    <property type="entry name" value="anaerobic_coproporphyrinogen-I"/>
    <property type="match status" value="1"/>
</dbReference>
<dbReference type="AlphaFoldDB" id="A0A1V9FJN3"/>
<keyword evidence="8 14" id="KW-0479">Metal-binding</keyword>
<evidence type="ECO:0000256" key="5">
    <source>
        <dbReference type="ARBA" id="ARBA00022485"/>
    </source>
</evidence>
<dbReference type="PANTHER" id="PTHR13932:SF6">
    <property type="entry name" value="OXYGEN-INDEPENDENT COPROPORPHYRINOGEN III OXIDASE"/>
    <property type="match status" value="1"/>
</dbReference>
<dbReference type="SMART" id="SM00729">
    <property type="entry name" value="Elp3"/>
    <property type="match status" value="1"/>
</dbReference>
<feature type="binding site" evidence="15">
    <location>
        <begin position="68"/>
        <end position="70"/>
    </location>
    <ligand>
        <name>S-adenosyl-L-methionine</name>
        <dbReference type="ChEBI" id="CHEBI:59789"/>
        <label>2</label>
    </ligand>
</feature>